<evidence type="ECO:0000313" key="2">
    <source>
        <dbReference type="EMBL" id="UYF96569.1"/>
    </source>
</evidence>
<dbReference type="InterPro" id="IPR009061">
    <property type="entry name" value="DNA-bd_dom_put_sf"/>
</dbReference>
<sequence length="64" mass="7345">MQTGEDRWLTRQEVADRLRVPAKTLAQWASQGRGPRFARIGRHARYKLSDCVAWENEQFAGGSQ</sequence>
<dbReference type="GeneID" id="83621316"/>
<feature type="domain" description="Helix-turn-helix" evidence="1">
    <location>
        <begin position="8"/>
        <end position="56"/>
    </location>
</feature>
<dbReference type="EMBL" id="CP106982">
    <property type="protein sequence ID" value="UYF96569.1"/>
    <property type="molecule type" value="Genomic_DNA"/>
</dbReference>
<dbReference type="Pfam" id="PF12728">
    <property type="entry name" value="HTH_17"/>
    <property type="match status" value="1"/>
</dbReference>
<proteinExistence type="predicted"/>
<reference evidence="2" key="1">
    <citation type="submission" date="2022-09" db="EMBL/GenBank/DDBJ databases">
        <title>The genome sequence of Rhodococcus aetherivorans N1.</title>
        <authorList>
            <person name="Jiang W."/>
        </authorList>
    </citation>
    <scope>NUCLEOTIDE SEQUENCE</scope>
    <source>
        <strain evidence="2">N1</strain>
    </source>
</reference>
<dbReference type="SUPFAM" id="SSF46955">
    <property type="entry name" value="Putative DNA-binding domain"/>
    <property type="match status" value="1"/>
</dbReference>
<organism evidence="2 3">
    <name type="scientific">Rhodococcus aetherivorans</name>
    <dbReference type="NCBI Taxonomy" id="191292"/>
    <lineage>
        <taxon>Bacteria</taxon>
        <taxon>Bacillati</taxon>
        <taxon>Actinomycetota</taxon>
        <taxon>Actinomycetes</taxon>
        <taxon>Mycobacteriales</taxon>
        <taxon>Nocardiaceae</taxon>
        <taxon>Rhodococcus</taxon>
    </lineage>
</organism>
<dbReference type="Proteomes" id="UP001163947">
    <property type="component" value="Chromosome"/>
</dbReference>
<dbReference type="InterPro" id="IPR036388">
    <property type="entry name" value="WH-like_DNA-bd_sf"/>
</dbReference>
<name>A0AA46NY96_9NOCA</name>
<accession>A0AA46NY96</accession>
<evidence type="ECO:0000259" key="1">
    <source>
        <dbReference type="Pfam" id="PF12728"/>
    </source>
</evidence>
<dbReference type="AlphaFoldDB" id="A0AA46NY96"/>
<dbReference type="InterPro" id="IPR041657">
    <property type="entry name" value="HTH_17"/>
</dbReference>
<protein>
    <submittedName>
        <fullName evidence="2">Helix-turn-helix domain-containing protein</fullName>
    </submittedName>
</protein>
<dbReference type="Gene3D" id="1.10.10.10">
    <property type="entry name" value="Winged helix-like DNA-binding domain superfamily/Winged helix DNA-binding domain"/>
    <property type="match status" value="1"/>
</dbReference>
<dbReference type="RefSeq" id="WP_263510291.1">
    <property type="nucleotide sequence ID" value="NZ_CP106982.1"/>
</dbReference>
<evidence type="ECO:0000313" key="3">
    <source>
        <dbReference type="Proteomes" id="UP001163947"/>
    </source>
</evidence>
<gene>
    <name evidence="2" type="ORF">OCS65_12825</name>
</gene>